<dbReference type="EMBL" id="KN881659">
    <property type="protein sequence ID" value="KIY51418.1"/>
    <property type="molecule type" value="Genomic_DNA"/>
</dbReference>
<accession>A0A0D7AKV6</accession>
<sequence>MFLSISASFTELPTASRYPYTSPITHESPECWPSVLSISRGRTRKSRDIDARPPLLPAARPRVRSYISTVTPQLVFLYSPTHLSFKHSVSAHPASAHSILPCAARQLHAFTISGITSFQHNAQANSVTFEQGNAAAMVRAPASGPLQFFTVWLTTFAAVAPNEGC</sequence>
<gene>
    <name evidence="1" type="ORF">FISHEDRAFT_70810</name>
</gene>
<name>A0A0D7AKV6_9AGAR</name>
<reference evidence="1 2" key="1">
    <citation type="journal article" date="2015" name="Fungal Genet. Biol.">
        <title>Evolution of novel wood decay mechanisms in Agaricales revealed by the genome sequences of Fistulina hepatica and Cylindrobasidium torrendii.</title>
        <authorList>
            <person name="Floudas D."/>
            <person name="Held B.W."/>
            <person name="Riley R."/>
            <person name="Nagy L.G."/>
            <person name="Koehler G."/>
            <person name="Ransdell A.S."/>
            <person name="Younus H."/>
            <person name="Chow J."/>
            <person name="Chiniquy J."/>
            <person name="Lipzen A."/>
            <person name="Tritt A."/>
            <person name="Sun H."/>
            <person name="Haridas S."/>
            <person name="LaButti K."/>
            <person name="Ohm R.A."/>
            <person name="Kues U."/>
            <person name="Blanchette R.A."/>
            <person name="Grigoriev I.V."/>
            <person name="Minto R.E."/>
            <person name="Hibbett D.S."/>
        </authorList>
    </citation>
    <scope>NUCLEOTIDE SEQUENCE [LARGE SCALE GENOMIC DNA]</scope>
    <source>
        <strain evidence="1 2">ATCC 64428</strain>
    </source>
</reference>
<protein>
    <submittedName>
        <fullName evidence="1">Uncharacterized protein</fullName>
    </submittedName>
</protein>
<evidence type="ECO:0000313" key="1">
    <source>
        <dbReference type="EMBL" id="KIY51418.1"/>
    </source>
</evidence>
<dbReference type="OrthoDB" id="1715808at2759"/>
<organism evidence="1 2">
    <name type="scientific">Fistulina hepatica ATCC 64428</name>
    <dbReference type="NCBI Taxonomy" id="1128425"/>
    <lineage>
        <taxon>Eukaryota</taxon>
        <taxon>Fungi</taxon>
        <taxon>Dikarya</taxon>
        <taxon>Basidiomycota</taxon>
        <taxon>Agaricomycotina</taxon>
        <taxon>Agaricomycetes</taxon>
        <taxon>Agaricomycetidae</taxon>
        <taxon>Agaricales</taxon>
        <taxon>Fistulinaceae</taxon>
        <taxon>Fistulina</taxon>
    </lineage>
</organism>
<proteinExistence type="predicted"/>
<dbReference type="Proteomes" id="UP000054144">
    <property type="component" value="Unassembled WGS sequence"/>
</dbReference>
<keyword evidence="2" id="KW-1185">Reference proteome</keyword>
<evidence type="ECO:0000313" key="2">
    <source>
        <dbReference type="Proteomes" id="UP000054144"/>
    </source>
</evidence>
<dbReference type="AlphaFoldDB" id="A0A0D7AKV6"/>